<name>A0A3R5ZQR4_9FIRM</name>
<evidence type="ECO:0000259" key="1">
    <source>
        <dbReference type="PROSITE" id="PS50075"/>
    </source>
</evidence>
<feature type="domain" description="Carrier" evidence="1">
    <location>
        <begin position="1"/>
        <end position="82"/>
    </location>
</feature>
<dbReference type="GeneID" id="92830995"/>
<comment type="caution">
    <text evidence="2">The sequence shown here is derived from an EMBL/GenBank/DDBJ whole genome shotgun (WGS) entry which is preliminary data.</text>
</comment>
<dbReference type="Pfam" id="PF00550">
    <property type="entry name" value="PP-binding"/>
    <property type="match status" value="1"/>
</dbReference>
<accession>A0A3R5ZQR4</accession>
<dbReference type="AlphaFoldDB" id="A0A3R5ZQR4"/>
<proteinExistence type="predicted"/>
<protein>
    <submittedName>
        <fullName evidence="2">Acyl carrier protein</fullName>
    </submittedName>
</protein>
<reference evidence="2 3" key="1">
    <citation type="submission" date="2018-08" db="EMBL/GenBank/DDBJ databases">
        <title>A genome reference for cultivated species of the human gut microbiota.</title>
        <authorList>
            <person name="Zou Y."/>
            <person name="Xue W."/>
            <person name="Luo G."/>
        </authorList>
    </citation>
    <scope>NUCLEOTIDE SEQUENCE [LARGE SCALE GENOMIC DNA]</scope>
    <source>
        <strain evidence="2 3">AF22-21</strain>
    </source>
</reference>
<dbReference type="Proteomes" id="UP000283295">
    <property type="component" value="Unassembled WGS sequence"/>
</dbReference>
<dbReference type="InterPro" id="IPR036736">
    <property type="entry name" value="ACP-like_sf"/>
</dbReference>
<dbReference type="RefSeq" id="WP_004852237.1">
    <property type="nucleotide sequence ID" value="NZ_CABIWG010000003.1"/>
</dbReference>
<sequence>MDKKILTAKVLEVFSNVLPEIDAGNLDMTAPLTTAYGVNSVSIIQFIVGLENELNIEFDDSELALGLYYDMNDMIKAVEAKVS</sequence>
<dbReference type="EMBL" id="QRVK01000001">
    <property type="protein sequence ID" value="RGS44290.1"/>
    <property type="molecule type" value="Genomic_DNA"/>
</dbReference>
<dbReference type="Gene3D" id="1.10.1200.10">
    <property type="entry name" value="ACP-like"/>
    <property type="match status" value="1"/>
</dbReference>
<gene>
    <name evidence="2" type="ORF">DWX94_00355</name>
</gene>
<evidence type="ECO:0000313" key="3">
    <source>
        <dbReference type="Proteomes" id="UP000283295"/>
    </source>
</evidence>
<evidence type="ECO:0000313" key="2">
    <source>
        <dbReference type="EMBL" id="RGS44290.1"/>
    </source>
</evidence>
<dbReference type="SUPFAM" id="SSF47336">
    <property type="entry name" value="ACP-like"/>
    <property type="match status" value="1"/>
</dbReference>
<dbReference type="PROSITE" id="PS50075">
    <property type="entry name" value="CARRIER"/>
    <property type="match status" value="1"/>
</dbReference>
<organism evidence="2 3">
    <name type="scientific">Coprococcus eutactus</name>
    <dbReference type="NCBI Taxonomy" id="33043"/>
    <lineage>
        <taxon>Bacteria</taxon>
        <taxon>Bacillati</taxon>
        <taxon>Bacillota</taxon>
        <taxon>Clostridia</taxon>
        <taxon>Lachnospirales</taxon>
        <taxon>Lachnospiraceae</taxon>
        <taxon>Coprococcus</taxon>
    </lineage>
</organism>
<dbReference type="InterPro" id="IPR009081">
    <property type="entry name" value="PP-bd_ACP"/>
</dbReference>
<dbReference type="OrthoDB" id="2053285at2"/>